<reference evidence="1" key="1">
    <citation type="submission" date="2021-05" db="EMBL/GenBank/DDBJ databases">
        <title>The genome of the haptophyte Pavlova lutheri (Diacronema luteri, Pavlovales) - a model for lipid biosynthesis in eukaryotic algae.</title>
        <authorList>
            <person name="Hulatt C.J."/>
            <person name="Posewitz M.C."/>
        </authorList>
    </citation>
    <scope>NUCLEOTIDE SEQUENCE</scope>
    <source>
        <strain evidence="1">NIVA-4/92</strain>
    </source>
</reference>
<accession>A0A8J5XEV3</accession>
<proteinExistence type="predicted"/>
<comment type="caution">
    <text evidence="1">The sequence shown here is derived from an EMBL/GenBank/DDBJ whole genome shotgun (WGS) entry which is preliminary data.</text>
</comment>
<protein>
    <submittedName>
        <fullName evidence="1">Uncharacterized protein</fullName>
    </submittedName>
</protein>
<organism evidence="1 2">
    <name type="scientific">Diacronema lutheri</name>
    <name type="common">Unicellular marine alga</name>
    <name type="synonym">Monochrysis lutheri</name>
    <dbReference type="NCBI Taxonomy" id="2081491"/>
    <lineage>
        <taxon>Eukaryota</taxon>
        <taxon>Haptista</taxon>
        <taxon>Haptophyta</taxon>
        <taxon>Pavlovophyceae</taxon>
        <taxon>Pavlovales</taxon>
        <taxon>Pavlovaceae</taxon>
        <taxon>Diacronema</taxon>
    </lineage>
</organism>
<dbReference type="EMBL" id="JAGTXO010000025">
    <property type="protein sequence ID" value="KAG8461580.1"/>
    <property type="molecule type" value="Genomic_DNA"/>
</dbReference>
<sequence length="101" mass="11115">MDNARLRRALVGHAIGAAAAEFVAKHCADDGRARVSAGRACQAGLVQRLVQEGPFRESAPGVRSRCRRGGAVRAAAQHCFRVATQRRPRWRRGEDLWAPVW</sequence>
<keyword evidence="2" id="KW-1185">Reference proteome</keyword>
<name>A0A8J5XEV3_DIALT</name>
<dbReference type="AlphaFoldDB" id="A0A8J5XEV3"/>
<gene>
    <name evidence="1" type="ORF">KFE25_001184</name>
</gene>
<evidence type="ECO:0000313" key="2">
    <source>
        <dbReference type="Proteomes" id="UP000751190"/>
    </source>
</evidence>
<evidence type="ECO:0000313" key="1">
    <source>
        <dbReference type="EMBL" id="KAG8461580.1"/>
    </source>
</evidence>
<dbReference type="Proteomes" id="UP000751190">
    <property type="component" value="Unassembled WGS sequence"/>
</dbReference>